<evidence type="ECO:0000313" key="3">
    <source>
        <dbReference type="WBParaSite" id="jg23800"/>
    </source>
</evidence>
<feature type="compositionally biased region" description="Basic and acidic residues" evidence="1">
    <location>
        <begin position="20"/>
        <end position="42"/>
    </location>
</feature>
<accession>A0A915DXK5</accession>
<protein>
    <submittedName>
        <fullName evidence="3">Uncharacterized protein</fullName>
    </submittedName>
</protein>
<proteinExistence type="predicted"/>
<evidence type="ECO:0000256" key="1">
    <source>
        <dbReference type="SAM" id="MobiDB-lite"/>
    </source>
</evidence>
<dbReference type="WBParaSite" id="jg23800">
    <property type="protein sequence ID" value="jg23800"/>
    <property type="gene ID" value="jg23800"/>
</dbReference>
<dbReference type="AlphaFoldDB" id="A0A915DXK5"/>
<sequence length="285" mass="32298">MDQLIVCLDGTPDKATSSEQKPDADKQKGEKKTQRLERKDPVTPKVTRSGKIFDWRRYSTAQAKEGIGYSDFQNILIDELAIADNNSLYASDQSTLELRLSTDSESLPPTDLVFFGIGAENATNVFTDLSSASLTPSTTLPIGQSMCNTDPNTLETIEPEQTQPEFESMQHEVKSSQPEVEKTRLSEESETQCEHVQNKQTGRKYRRKQRRARIPVVIELHPSLLVSPPKYSCLKELFKENGTENHSEKTVRWIDDKENAPLCQIQTFEQPGLRKCTLKKKLYTD</sequence>
<dbReference type="Proteomes" id="UP000887574">
    <property type="component" value="Unplaced"/>
</dbReference>
<reference evidence="3" key="1">
    <citation type="submission" date="2022-11" db="UniProtKB">
        <authorList>
            <consortium name="WormBaseParasite"/>
        </authorList>
    </citation>
    <scope>IDENTIFICATION</scope>
</reference>
<organism evidence="2 3">
    <name type="scientific">Ditylenchus dipsaci</name>
    <dbReference type="NCBI Taxonomy" id="166011"/>
    <lineage>
        <taxon>Eukaryota</taxon>
        <taxon>Metazoa</taxon>
        <taxon>Ecdysozoa</taxon>
        <taxon>Nematoda</taxon>
        <taxon>Chromadorea</taxon>
        <taxon>Rhabditida</taxon>
        <taxon>Tylenchina</taxon>
        <taxon>Tylenchomorpha</taxon>
        <taxon>Sphaerularioidea</taxon>
        <taxon>Anguinidae</taxon>
        <taxon>Anguininae</taxon>
        <taxon>Ditylenchus</taxon>
    </lineage>
</organism>
<evidence type="ECO:0000313" key="2">
    <source>
        <dbReference type="Proteomes" id="UP000887574"/>
    </source>
</evidence>
<feature type="region of interest" description="Disordered" evidence="1">
    <location>
        <begin position="8"/>
        <end position="45"/>
    </location>
</feature>
<keyword evidence="2" id="KW-1185">Reference proteome</keyword>
<name>A0A915DXK5_9BILA</name>